<dbReference type="AlphaFoldDB" id="A0A8X6U4Z2"/>
<name>A0A8X6U4Z2_NEPPI</name>
<sequence>MSAVLNNMFAAQEGYEESSSSYTWRHRRDTSAGRRRTSLSTERTPAFRMNGANCHPKILPLSQMCLRASDPAHGLIYSDECALSRSKEGLDTTRPLHFLS</sequence>
<reference evidence="2" key="1">
    <citation type="submission" date="2020-08" db="EMBL/GenBank/DDBJ databases">
        <title>Multicomponent nature underlies the extraordinary mechanical properties of spider dragline silk.</title>
        <authorList>
            <person name="Kono N."/>
            <person name="Nakamura H."/>
            <person name="Mori M."/>
            <person name="Yoshida Y."/>
            <person name="Ohtoshi R."/>
            <person name="Malay A.D."/>
            <person name="Moran D.A.P."/>
            <person name="Tomita M."/>
            <person name="Numata K."/>
            <person name="Arakawa K."/>
        </authorList>
    </citation>
    <scope>NUCLEOTIDE SEQUENCE</scope>
</reference>
<feature type="compositionally biased region" description="Basic residues" evidence="1">
    <location>
        <begin position="24"/>
        <end position="37"/>
    </location>
</feature>
<keyword evidence="3" id="KW-1185">Reference proteome</keyword>
<comment type="caution">
    <text evidence="2">The sequence shown here is derived from an EMBL/GenBank/DDBJ whole genome shotgun (WGS) entry which is preliminary data.</text>
</comment>
<organism evidence="2 3">
    <name type="scientific">Nephila pilipes</name>
    <name type="common">Giant wood spider</name>
    <name type="synonym">Nephila maculata</name>
    <dbReference type="NCBI Taxonomy" id="299642"/>
    <lineage>
        <taxon>Eukaryota</taxon>
        <taxon>Metazoa</taxon>
        <taxon>Ecdysozoa</taxon>
        <taxon>Arthropoda</taxon>
        <taxon>Chelicerata</taxon>
        <taxon>Arachnida</taxon>
        <taxon>Araneae</taxon>
        <taxon>Araneomorphae</taxon>
        <taxon>Entelegynae</taxon>
        <taxon>Araneoidea</taxon>
        <taxon>Nephilidae</taxon>
        <taxon>Nephila</taxon>
    </lineage>
</organism>
<evidence type="ECO:0000313" key="3">
    <source>
        <dbReference type="Proteomes" id="UP000887013"/>
    </source>
</evidence>
<feature type="region of interest" description="Disordered" evidence="1">
    <location>
        <begin position="20"/>
        <end position="47"/>
    </location>
</feature>
<dbReference type="EMBL" id="BMAW01022663">
    <property type="protein sequence ID" value="GFT78823.1"/>
    <property type="molecule type" value="Genomic_DNA"/>
</dbReference>
<evidence type="ECO:0000313" key="2">
    <source>
        <dbReference type="EMBL" id="GFT78823.1"/>
    </source>
</evidence>
<proteinExistence type="predicted"/>
<evidence type="ECO:0000256" key="1">
    <source>
        <dbReference type="SAM" id="MobiDB-lite"/>
    </source>
</evidence>
<protein>
    <submittedName>
        <fullName evidence="2">Uncharacterized protein</fullName>
    </submittedName>
</protein>
<dbReference type="Proteomes" id="UP000887013">
    <property type="component" value="Unassembled WGS sequence"/>
</dbReference>
<gene>
    <name evidence="2" type="ORF">NPIL_564171</name>
</gene>
<accession>A0A8X6U4Z2</accession>